<gene>
    <name evidence="1" type="ORF">NSU_pLA2034</name>
</gene>
<dbReference type="Gene3D" id="3.40.50.150">
    <property type="entry name" value="Vaccinia Virus protein VP39"/>
    <property type="match status" value="1"/>
</dbReference>
<dbReference type="SUPFAM" id="SSF53335">
    <property type="entry name" value="S-adenosyl-L-methionine-dependent methyltransferases"/>
    <property type="match status" value="1"/>
</dbReference>
<reference evidence="1 2" key="1">
    <citation type="journal article" date="2012" name="J. Bacteriol.">
        <title>Genome sequence of benzo(a)pyrene-degrading bacterium Novosphingobium pentaromativorans US6-1.</title>
        <authorList>
            <person name="Luo Y.R."/>
            <person name="Kang S.G."/>
            <person name="Kim S.J."/>
            <person name="Kim M.R."/>
            <person name="Li N."/>
            <person name="Lee J.H."/>
            <person name="Kwon K.K."/>
        </authorList>
    </citation>
    <scope>NUCLEOTIDE SEQUENCE [LARGE SCALE GENOMIC DNA]</scope>
    <source>
        <strain evidence="1 2">US6-1</strain>
        <plasmid evidence="1">pLA2</plasmid>
    </source>
</reference>
<sequence length="299" mass="33687">MVGKQTQFIRDFTNAALRFDCDKVIDHDYAAFYARIFTDIDASAPRLLEIGAGGYGDPQAGGASGRVWSELLSDWSIVIIDLEPKAFAWPERTTFLQADQTDTASLKRIGEEHGPFDVIIDDGSHRNADIRTSLWSLFPYLKEGGHYVIEDTQTSYIPSYGGDMKRNSATTANLVRDLFDYANAPELPSSRKVPAIFRDTVEEVYFRHNIVDIRKRTAVRRSNLSEQGLASMLAEAEAVLDPQVHGPGYWLRRSRYLARLGQILPARQLLEAGRDQWPQDREINTALAWLQHLERGDGA</sequence>
<evidence type="ECO:0000313" key="1">
    <source>
        <dbReference type="EMBL" id="EHJ57841.1"/>
    </source>
</evidence>
<dbReference type="PATRIC" id="fig|1088721.3.peg.5079"/>
<dbReference type="Proteomes" id="UP000004030">
    <property type="component" value="Unassembled WGS sequence"/>
</dbReference>
<dbReference type="AlphaFoldDB" id="G6ELG0"/>
<dbReference type="EMBL" id="AGFM01000123">
    <property type="protein sequence ID" value="EHJ57841.1"/>
    <property type="molecule type" value="Genomic_DNA"/>
</dbReference>
<keyword evidence="2" id="KW-1185">Reference proteome</keyword>
<geneLocation type="plasmid" evidence="1">
    <name>pLA2</name>
</geneLocation>
<keyword evidence="1" id="KW-0614">Plasmid</keyword>
<proteinExistence type="predicted"/>
<organism evidence="1 2">
    <name type="scientific">Novosphingobium pentaromativorans US6-1</name>
    <dbReference type="NCBI Taxonomy" id="1088721"/>
    <lineage>
        <taxon>Bacteria</taxon>
        <taxon>Pseudomonadati</taxon>
        <taxon>Pseudomonadota</taxon>
        <taxon>Alphaproteobacteria</taxon>
        <taxon>Sphingomonadales</taxon>
        <taxon>Sphingomonadaceae</taxon>
        <taxon>Novosphingobium</taxon>
    </lineage>
</organism>
<comment type="caution">
    <text evidence="1">The sequence shown here is derived from an EMBL/GenBank/DDBJ whole genome shotgun (WGS) entry which is preliminary data.</text>
</comment>
<accession>G6ELG0</accession>
<keyword evidence="1" id="KW-0808">Transferase</keyword>
<protein>
    <submittedName>
        <fullName evidence="1">O-methyl transferase</fullName>
    </submittedName>
</protein>
<name>G6ELG0_9SPHN</name>
<dbReference type="InterPro" id="IPR029063">
    <property type="entry name" value="SAM-dependent_MTases_sf"/>
</dbReference>
<dbReference type="RefSeq" id="WP_007016066.1">
    <property type="nucleotide sequence ID" value="NZ_AGFM01000123.1"/>
</dbReference>
<dbReference type="GO" id="GO:0016740">
    <property type="term" value="F:transferase activity"/>
    <property type="evidence" value="ECO:0007669"/>
    <property type="project" value="UniProtKB-KW"/>
</dbReference>
<dbReference type="OrthoDB" id="9816424at2"/>
<dbReference type="eggNOG" id="COG3510">
    <property type="taxonomic scope" value="Bacteria"/>
</dbReference>
<evidence type="ECO:0000313" key="2">
    <source>
        <dbReference type="Proteomes" id="UP000004030"/>
    </source>
</evidence>